<dbReference type="AlphaFoldDB" id="A0A2U8W9D1"/>
<dbReference type="KEGG" id="mets:DK389_22175"/>
<dbReference type="EMBL" id="CP029550">
    <property type="protein sequence ID" value="AWN42717.1"/>
    <property type="molecule type" value="Genomic_DNA"/>
</dbReference>
<keyword evidence="1" id="KW-0812">Transmembrane</keyword>
<keyword evidence="1" id="KW-1133">Transmembrane helix</keyword>
<gene>
    <name evidence="2" type="ORF">DK389_22175</name>
</gene>
<protein>
    <recommendedName>
        <fullName evidence="4">C4-dicarboxylate ABC transporter substrate-binding protein</fullName>
    </recommendedName>
</protein>
<feature type="transmembrane region" description="Helical" evidence="1">
    <location>
        <begin position="21"/>
        <end position="40"/>
    </location>
</feature>
<evidence type="ECO:0000313" key="2">
    <source>
        <dbReference type="EMBL" id="AWN42717.1"/>
    </source>
</evidence>
<keyword evidence="3" id="KW-1185">Reference proteome</keyword>
<organism evidence="2 3">
    <name type="scientific">Methylobacterium durans</name>
    <dbReference type="NCBI Taxonomy" id="2202825"/>
    <lineage>
        <taxon>Bacteria</taxon>
        <taxon>Pseudomonadati</taxon>
        <taxon>Pseudomonadota</taxon>
        <taxon>Alphaproteobacteria</taxon>
        <taxon>Hyphomicrobiales</taxon>
        <taxon>Methylobacteriaceae</taxon>
        <taxon>Methylobacterium</taxon>
    </lineage>
</organism>
<accession>A0A2U8W9D1</accession>
<dbReference type="SUPFAM" id="SSF53850">
    <property type="entry name" value="Periplasmic binding protein-like II"/>
    <property type="match status" value="1"/>
</dbReference>
<reference evidence="3" key="1">
    <citation type="submission" date="2018-05" db="EMBL/GenBank/DDBJ databases">
        <title>Complete Genome Sequence of Methylobacterium sp. 17SD2-17.</title>
        <authorList>
            <person name="Srinivasan S."/>
        </authorList>
    </citation>
    <scope>NUCLEOTIDE SEQUENCE [LARGE SCALE GENOMIC DNA]</scope>
    <source>
        <strain evidence="3">17SD2-17</strain>
    </source>
</reference>
<evidence type="ECO:0000256" key="1">
    <source>
        <dbReference type="SAM" id="Phobius"/>
    </source>
</evidence>
<dbReference type="OrthoDB" id="252197at2"/>
<sequence length="114" mass="12708">MQSVFEQLRQRIRKHEWRLGVAALVLATGTTLVAIGYWYFASPTAFTVAVGPTGSTEMRLIQAFADAPAEQRKDVRLRIVPFSDVRQSAEALHQKKVDLAIEGDLDSQIRARPA</sequence>
<name>A0A2U8W9D1_9HYPH</name>
<dbReference type="Proteomes" id="UP000245926">
    <property type="component" value="Chromosome"/>
</dbReference>
<evidence type="ECO:0000313" key="3">
    <source>
        <dbReference type="Proteomes" id="UP000245926"/>
    </source>
</evidence>
<keyword evidence="1" id="KW-0472">Membrane</keyword>
<evidence type="ECO:0008006" key="4">
    <source>
        <dbReference type="Google" id="ProtNLM"/>
    </source>
</evidence>
<proteinExistence type="predicted"/>